<dbReference type="Proteomes" id="UP000002051">
    <property type="component" value="Chromosome 3"/>
</dbReference>
<dbReference type="AlphaFoldDB" id="G7J0S7"/>
<protein>
    <submittedName>
        <fullName evidence="1 2">Uncharacterized protein</fullName>
    </submittedName>
</protein>
<evidence type="ECO:0000313" key="3">
    <source>
        <dbReference type="Proteomes" id="UP000002051"/>
    </source>
</evidence>
<reference evidence="1 3" key="1">
    <citation type="journal article" date="2011" name="Nature">
        <title>The Medicago genome provides insight into the evolution of rhizobial symbioses.</title>
        <authorList>
            <person name="Young N.D."/>
            <person name="Debelle F."/>
            <person name="Oldroyd G.E."/>
            <person name="Geurts R."/>
            <person name="Cannon S.B."/>
            <person name="Udvardi M.K."/>
            <person name="Benedito V.A."/>
            <person name="Mayer K.F."/>
            <person name="Gouzy J."/>
            <person name="Schoof H."/>
            <person name="Van de Peer Y."/>
            <person name="Proost S."/>
            <person name="Cook D.R."/>
            <person name="Meyers B.C."/>
            <person name="Spannagl M."/>
            <person name="Cheung F."/>
            <person name="De Mita S."/>
            <person name="Krishnakumar V."/>
            <person name="Gundlach H."/>
            <person name="Zhou S."/>
            <person name="Mudge J."/>
            <person name="Bharti A.K."/>
            <person name="Murray J.D."/>
            <person name="Naoumkina M.A."/>
            <person name="Rosen B."/>
            <person name="Silverstein K.A."/>
            <person name="Tang H."/>
            <person name="Rombauts S."/>
            <person name="Zhao P.X."/>
            <person name="Zhou P."/>
            <person name="Barbe V."/>
            <person name="Bardou P."/>
            <person name="Bechner M."/>
            <person name="Bellec A."/>
            <person name="Berger A."/>
            <person name="Berges H."/>
            <person name="Bidwell S."/>
            <person name="Bisseling T."/>
            <person name="Choisne N."/>
            <person name="Couloux A."/>
            <person name="Denny R."/>
            <person name="Deshpande S."/>
            <person name="Dai X."/>
            <person name="Doyle J.J."/>
            <person name="Dudez A.M."/>
            <person name="Farmer A.D."/>
            <person name="Fouteau S."/>
            <person name="Franken C."/>
            <person name="Gibelin C."/>
            <person name="Gish J."/>
            <person name="Goldstein S."/>
            <person name="Gonzalez A.J."/>
            <person name="Green P.J."/>
            <person name="Hallab A."/>
            <person name="Hartog M."/>
            <person name="Hua A."/>
            <person name="Humphray S.J."/>
            <person name="Jeong D.H."/>
            <person name="Jing Y."/>
            <person name="Jocker A."/>
            <person name="Kenton S.M."/>
            <person name="Kim D.J."/>
            <person name="Klee K."/>
            <person name="Lai H."/>
            <person name="Lang C."/>
            <person name="Lin S."/>
            <person name="Macmil S.L."/>
            <person name="Magdelenat G."/>
            <person name="Matthews L."/>
            <person name="McCorrison J."/>
            <person name="Monaghan E.L."/>
            <person name="Mun J.H."/>
            <person name="Najar F.Z."/>
            <person name="Nicholson C."/>
            <person name="Noirot C."/>
            <person name="O'Bleness M."/>
            <person name="Paule C.R."/>
            <person name="Poulain J."/>
            <person name="Prion F."/>
            <person name="Qin B."/>
            <person name="Qu C."/>
            <person name="Retzel E.F."/>
            <person name="Riddle C."/>
            <person name="Sallet E."/>
            <person name="Samain S."/>
            <person name="Samson N."/>
            <person name="Sanders I."/>
            <person name="Saurat O."/>
            <person name="Scarpelli C."/>
            <person name="Schiex T."/>
            <person name="Segurens B."/>
            <person name="Severin A.J."/>
            <person name="Sherrier D.J."/>
            <person name="Shi R."/>
            <person name="Sims S."/>
            <person name="Singer S.R."/>
            <person name="Sinharoy S."/>
            <person name="Sterck L."/>
            <person name="Viollet A."/>
            <person name="Wang B.B."/>
            <person name="Wang K."/>
            <person name="Wang M."/>
            <person name="Wang X."/>
            <person name="Warfsmann J."/>
            <person name="Weissenbach J."/>
            <person name="White D.D."/>
            <person name="White J.D."/>
            <person name="Wiley G.B."/>
            <person name="Wincker P."/>
            <person name="Xing Y."/>
            <person name="Yang L."/>
            <person name="Yao Z."/>
            <person name="Ying F."/>
            <person name="Zhai J."/>
            <person name="Zhou L."/>
            <person name="Zuber A."/>
            <person name="Denarie J."/>
            <person name="Dixon R.A."/>
            <person name="May G.D."/>
            <person name="Schwartz D.C."/>
            <person name="Rogers J."/>
            <person name="Quetier F."/>
            <person name="Town C.D."/>
            <person name="Roe B.A."/>
        </authorList>
    </citation>
    <scope>NUCLEOTIDE SEQUENCE [LARGE SCALE GENOMIC DNA]</scope>
    <source>
        <strain evidence="1">A17</strain>
        <strain evidence="2 3">cv. Jemalong A17</strain>
    </source>
</reference>
<organism evidence="1 3">
    <name type="scientific">Medicago truncatula</name>
    <name type="common">Barrel medic</name>
    <name type="synonym">Medicago tribuloides</name>
    <dbReference type="NCBI Taxonomy" id="3880"/>
    <lineage>
        <taxon>Eukaryota</taxon>
        <taxon>Viridiplantae</taxon>
        <taxon>Streptophyta</taxon>
        <taxon>Embryophyta</taxon>
        <taxon>Tracheophyta</taxon>
        <taxon>Spermatophyta</taxon>
        <taxon>Magnoliopsida</taxon>
        <taxon>eudicotyledons</taxon>
        <taxon>Gunneridae</taxon>
        <taxon>Pentapetalae</taxon>
        <taxon>rosids</taxon>
        <taxon>fabids</taxon>
        <taxon>Fabales</taxon>
        <taxon>Fabaceae</taxon>
        <taxon>Papilionoideae</taxon>
        <taxon>50 kb inversion clade</taxon>
        <taxon>NPAAA clade</taxon>
        <taxon>Hologalegina</taxon>
        <taxon>IRL clade</taxon>
        <taxon>Trifolieae</taxon>
        <taxon>Medicago</taxon>
    </lineage>
</organism>
<proteinExistence type="predicted"/>
<dbReference type="EnsemblPlants" id="AES69647">
    <property type="protein sequence ID" value="AES69647"/>
    <property type="gene ID" value="MTR_3g032720"/>
</dbReference>
<name>G7J0S7_MEDTR</name>
<keyword evidence="3" id="KW-1185">Reference proteome</keyword>
<sequence>MISHIGAASGAPLCASYAQPWKVSGSKRGSNIRVFKADDFHPPLVLSRTCYDAGGGRRMVGEDIVNKNLI</sequence>
<dbReference type="HOGENOM" id="CLU_2761578_0_0_1"/>
<reference evidence="2" key="3">
    <citation type="submission" date="2015-04" db="UniProtKB">
        <authorList>
            <consortium name="EnsemblPlants"/>
        </authorList>
    </citation>
    <scope>IDENTIFICATION</scope>
    <source>
        <strain evidence="2">cv. Jemalong A17</strain>
    </source>
</reference>
<accession>G7J0S7</accession>
<reference evidence="1 3" key="2">
    <citation type="journal article" date="2014" name="BMC Genomics">
        <title>An improved genome release (version Mt4.0) for the model legume Medicago truncatula.</title>
        <authorList>
            <person name="Tang H."/>
            <person name="Krishnakumar V."/>
            <person name="Bidwell S."/>
            <person name="Rosen B."/>
            <person name="Chan A."/>
            <person name="Zhou S."/>
            <person name="Gentzbittel L."/>
            <person name="Childs K.L."/>
            <person name="Yandell M."/>
            <person name="Gundlach H."/>
            <person name="Mayer K.F."/>
            <person name="Schwartz D.C."/>
            <person name="Town C.D."/>
        </authorList>
    </citation>
    <scope>GENOME REANNOTATION</scope>
    <source>
        <strain evidence="2 3">cv. Jemalong A17</strain>
    </source>
</reference>
<gene>
    <name evidence="1" type="ordered locus">MTR_3g032720</name>
</gene>
<evidence type="ECO:0000313" key="2">
    <source>
        <dbReference type="EnsemblPlants" id="AES69647"/>
    </source>
</evidence>
<dbReference type="PaxDb" id="3880-AES69647"/>
<dbReference type="EMBL" id="CM001219">
    <property type="protein sequence ID" value="AES69647.1"/>
    <property type="molecule type" value="Genomic_DNA"/>
</dbReference>
<evidence type="ECO:0000313" key="1">
    <source>
        <dbReference type="EMBL" id="AES69647.1"/>
    </source>
</evidence>